<organism evidence="3 4">
    <name type="scientific">Cereibacter azotoformans</name>
    <dbReference type="NCBI Taxonomy" id="43057"/>
    <lineage>
        <taxon>Bacteria</taxon>
        <taxon>Pseudomonadati</taxon>
        <taxon>Pseudomonadota</taxon>
        <taxon>Alphaproteobacteria</taxon>
        <taxon>Rhodobacterales</taxon>
        <taxon>Paracoccaceae</taxon>
        <taxon>Cereibacter</taxon>
    </lineage>
</organism>
<name>A0A2T5JSG8_9RHOB</name>
<accession>A0A2T5JSG8</accession>
<dbReference type="PANTHER" id="PTHR11596">
    <property type="entry name" value="ALKALINE PHOSPHATASE"/>
    <property type="match status" value="1"/>
</dbReference>
<dbReference type="EMBL" id="QAOT01000029">
    <property type="protein sequence ID" value="PTR11137.1"/>
    <property type="molecule type" value="Genomic_DNA"/>
</dbReference>
<dbReference type="SUPFAM" id="SSF53649">
    <property type="entry name" value="Alkaline phosphatase-like"/>
    <property type="match status" value="1"/>
</dbReference>
<dbReference type="Pfam" id="PF00245">
    <property type="entry name" value="Alk_phosphatase"/>
    <property type="match status" value="1"/>
</dbReference>
<dbReference type="AlphaFoldDB" id="A0A2T5JSG8"/>
<comment type="caution">
    <text evidence="3">The sequence shown here is derived from an EMBL/GenBank/DDBJ whole genome shotgun (WGS) entry which is preliminary data.</text>
</comment>
<reference evidence="3 4" key="1">
    <citation type="submission" date="2018-04" db="EMBL/GenBank/DDBJ databases">
        <title>Genomic Encyclopedia of Type Strains, Phase III (KMG-III): the genomes of soil and plant-associated and newly described type strains.</title>
        <authorList>
            <person name="Whitman W."/>
        </authorList>
    </citation>
    <scope>NUCLEOTIDE SEQUENCE [LARGE SCALE GENOMIC DNA]</scope>
    <source>
        <strain evidence="3 4">KA25</strain>
    </source>
</reference>
<gene>
    <name evidence="3" type="ORF">C8J28_12931</name>
</gene>
<sequence length="140" mass="14996">MRKSSGLSAGVGGLPALEVTGESSLAEMTEAAIMSLSQNGNGFHLNIKAGRVDHAKHDGNLYRTLTDGKAFADAIAKAMELTRAEDTLIIVTANRRCCRTQAWGLTAPYPTDAHATRAISAVPRALKRLMRAMRMWISAA</sequence>
<proteinExistence type="predicted"/>
<dbReference type="PANTHER" id="PTHR11596:SF5">
    <property type="entry name" value="ALKALINE PHOSPHATASE"/>
    <property type="match status" value="1"/>
</dbReference>
<keyword evidence="2" id="KW-0862">Zinc</keyword>
<protein>
    <submittedName>
        <fullName evidence="3">Alkaline phosphatase</fullName>
    </submittedName>
</protein>
<dbReference type="InterPro" id="IPR017850">
    <property type="entry name" value="Alkaline_phosphatase_core_sf"/>
</dbReference>
<dbReference type="GO" id="GO:0004035">
    <property type="term" value="F:alkaline phosphatase activity"/>
    <property type="evidence" value="ECO:0007669"/>
    <property type="project" value="TreeGrafter"/>
</dbReference>
<keyword evidence="2" id="KW-0479">Metal-binding</keyword>
<dbReference type="Gene3D" id="3.40.720.10">
    <property type="entry name" value="Alkaline Phosphatase, subunit A"/>
    <property type="match status" value="1"/>
</dbReference>
<dbReference type="GO" id="GO:0046872">
    <property type="term" value="F:metal ion binding"/>
    <property type="evidence" value="ECO:0007669"/>
    <property type="project" value="UniProtKB-KW"/>
</dbReference>
<keyword evidence="1" id="KW-0597">Phosphoprotein</keyword>
<keyword evidence="4" id="KW-1185">Reference proteome</keyword>
<evidence type="ECO:0000256" key="1">
    <source>
        <dbReference type="ARBA" id="ARBA00022553"/>
    </source>
</evidence>
<feature type="binding site" evidence="2">
    <location>
        <position position="53"/>
    </location>
    <ligand>
        <name>Zn(2+)</name>
        <dbReference type="ChEBI" id="CHEBI:29105"/>
        <label>2</label>
    </ligand>
</feature>
<dbReference type="OrthoDB" id="9794455at2"/>
<comment type="cofactor">
    <cofactor evidence="2">
        <name>Zn(2+)</name>
        <dbReference type="ChEBI" id="CHEBI:29105"/>
    </cofactor>
    <text evidence="2">Binds 2 Zn(2+) ions.</text>
</comment>
<evidence type="ECO:0000313" key="3">
    <source>
        <dbReference type="EMBL" id="PTR11137.1"/>
    </source>
</evidence>
<dbReference type="Proteomes" id="UP000244060">
    <property type="component" value="Unassembled WGS sequence"/>
</dbReference>
<evidence type="ECO:0000313" key="4">
    <source>
        <dbReference type="Proteomes" id="UP000244060"/>
    </source>
</evidence>
<evidence type="ECO:0000256" key="2">
    <source>
        <dbReference type="PIRSR" id="PIRSR601952-2"/>
    </source>
</evidence>
<feature type="binding site" evidence="2">
    <location>
        <position position="57"/>
    </location>
    <ligand>
        <name>Zn(2+)</name>
        <dbReference type="ChEBI" id="CHEBI:29105"/>
        <label>2</label>
    </ligand>
</feature>
<dbReference type="RefSeq" id="WP_108222557.1">
    <property type="nucleotide sequence ID" value="NZ_CP090022.1"/>
</dbReference>
<dbReference type="InterPro" id="IPR001952">
    <property type="entry name" value="Alkaline_phosphatase"/>
</dbReference>